<feature type="compositionally biased region" description="Polar residues" evidence="1">
    <location>
        <begin position="507"/>
        <end position="555"/>
    </location>
</feature>
<feature type="compositionally biased region" description="Low complexity" evidence="1">
    <location>
        <begin position="566"/>
        <end position="587"/>
    </location>
</feature>
<sequence>MNISLSEFEDEEFNDLYENFSESAQQLTTAPDEIMFIDDLVLGVHITYDDVLKLNNDGKMNFKSMIYFINYLQKRSKTVHQYYLAYQRQMLDLVEQLNPLLRKNQQKGDPISYILIFYWNDRWVTGIYNLKTTILDIVDLQKNKTKDDLKKAYEQLLKKTGLAKVSFKTINFIFQEDKTTDGGMYIINYLYQTIVKGQSFVKLQPNDKVKLKSQLLWLFFRGEKSQHVDYPVLPALTQWNENEIKQYQMANLEPFLTGYWTGIEVQSADFELLQKSGKSKPHMIAFWLSYLYYFDLQSKTPLIPFFVVANGDEICEEFEVIFKPRRRQGTENQRLIILQYIKNTRWVFAIYHMIQKTLDIVDLQNKNVTKDELKNSFDKLISSLVTYNNPAPNYIFQSYTDSTDGTEYIINWLWQYTQGIQPDKIKFGFSEKRQLRPKLIWALIRMQQTAISSQKSIQIASKKRITIPQIAQTPQAQTQQSEVQNTPSQAGGNRFGRFRNNTNTNNDTPQQKSNKNIEEQTPQQKKTFVSSFRNRQQTATQQSPMNSPSKSVASDQKSEQQEPISKKSSLFSKSKPQSDQSPKSQTSETSIQLAKPASRTFTGKKTVLQSGTKVGTTKNSSALHKQEPIIETQRSEEYDEEEFSDLFNKKKKSIDNPQPSMDNEDRLAKIQEELTEYYHELINDEVDKEVEIQKLQEVFRINGKIKQFLEQRKKMTIDEVLDTVQNKSTINQSAIYNSNLQNYSTILHDDQSILRMINEMIQGEENEESLQNTLLKRQDYLLKQMEQMDISTPNVDYEFPKSKDESTLKNQSTTLPTIRRHTSEFFQKSNIAAKRYGMKIEVPMMQQFYKDGKVNNLIFNFLLKFFEEKSIHQRKNNNVFHHYNTSIKLFPTQFYQTLCFNLIHSTFRINYFEANQFTFEYTGQDETIFDIFDWLVVPIVEYPTEYSVVFINLKRKTCYCYLLSSLSLRIKDPQYINPEKNPYMKNIISFLQYEFEIKLKKPREELGRFSYQFGVVNDTNSFGYSLNYDYSGLYALYIILHLVKHGHNQEIVVDQYQIQVLKKIFHDLIVKIGYNEDDNLFHLLEENQFPF</sequence>
<evidence type="ECO:0000256" key="1">
    <source>
        <dbReference type="SAM" id="MobiDB-lite"/>
    </source>
</evidence>
<gene>
    <name evidence="2" type="ORF">PPRIM_AZ9-3.1.T0390012</name>
</gene>
<dbReference type="OMA" id="LIHSTFR"/>
<feature type="region of interest" description="Disordered" evidence="1">
    <location>
        <begin position="471"/>
        <end position="640"/>
    </location>
</feature>
<dbReference type="AlphaFoldDB" id="A0A8S1LP24"/>
<dbReference type="Proteomes" id="UP000688137">
    <property type="component" value="Unassembled WGS sequence"/>
</dbReference>
<proteinExistence type="predicted"/>
<keyword evidence="3" id="KW-1185">Reference proteome</keyword>
<feature type="compositionally biased region" description="Basic and acidic residues" evidence="1">
    <location>
        <begin position="624"/>
        <end position="636"/>
    </location>
</feature>
<reference evidence="2" key="1">
    <citation type="submission" date="2021-01" db="EMBL/GenBank/DDBJ databases">
        <authorList>
            <consortium name="Genoscope - CEA"/>
            <person name="William W."/>
        </authorList>
    </citation>
    <scope>NUCLEOTIDE SEQUENCE</scope>
</reference>
<protein>
    <submittedName>
        <fullName evidence="2">Uncharacterized protein</fullName>
    </submittedName>
</protein>
<feature type="compositionally biased region" description="Low complexity" evidence="1">
    <location>
        <begin position="471"/>
        <end position="480"/>
    </location>
</feature>
<name>A0A8S1LP24_PARPR</name>
<dbReference type="EMBL" id="CAJJDM010000038">
    <property type="protein sequence ID" value="CAD8066286.1"/>
    <property type="molecule type" value="Genomic_DNA"/>
</dbReference>
<accession>A0A8S1LP24</accession>
<feature type="compositionally biased region" description="Polar residues" evidence="1">
    <location>
        <begin position="599"/>
        <end position="623"/>
    </location>
</feature>
<evidence type="ECO:0000313" key="3">
    <source>
        <dbReference type="Proteomes" id="UP000688137"/>
    </source>
</evidence>
<feature type="compositionally biased region" description="Polar residues" evidence="1">
    <location>
        <begin position="481"/>
        <end position="490"/>
    </location>
</feature>
<comment type="caution">
    <text evidence="2">The sequence shown here is derived from an EMBL/GenBank/DDBJ whole genome shotgun (WGS) entry which is preliminary data.</text>
</comment>
<organism evidence="2 3">
    <name type="scientific">Paramecium primaurelia</name>
    <dbReference type="NCBI Taxonomy" id="5886"/>
    <lineage>
        <taxon>Eukaryota</taxon>
        <taxon>Sar</taxon>
        <taxon>Alveolata</taxon>
        <taxon>Ciliophora</taxon>
        <taxon>Intramacronucleata</taxon>
        <taxon>Oligohymenophorea</taxon>
        <taxon>Peniculida</taxon>
        <taxon>Parameciidae</taxon>
        <taxon>Paramecium</taxon>
    </lineage>
</organism>
<evidence type="ECO:0000313" key="2">
    <source>
        <dbReference type="EMBL" id="CAD8066286.1"/>
    </source>
</evidence>